<comment type="caution">
    <text evidence="1">The sequence shown here is derived from an EMBL/GenBank/DDBJ whole genome shotgun (WGS) entry which is preliminary data.</text>
</comment>
<accession>A0AA40ATL0</accession>
<reference evidence="1" key="1">
    <citation type="submission" date="2023-06" db="EMBL/GenBank/DDBJ databases">
        <title>Genome-scale phylogeny and comparative genomics of the fungal order Sordariales.</title>
        <authorList>
            <consortium name="Lawrence Berkeley National Laboratory"/>
            <person name="Hensen N."/>
            <person name="Bonometti L."/>
            <person name="Westerberg I."/>
            <person name="Brannstrom I.O."/>
            <person name="Guillou S."/>
            <person name="Cros-Aarteil S."/>
            <person name="Calhoun S."/>
            <person name="Haridas S."/>
            <person name="Kuo A."/>
            <person name="Mondo S."/>
            <person name="Pangilinan J."/>
            <person name="Riley R."/>
            <person name="LaButti K."/>
            <person name="Andreopoulos B."/>
            <person name="Lipzen A."/>
            <person name="Chen C."/>
            <person name="Yanf M."/>
            <person name="Daum C."/>
            <person name="Ng V."/>
            <person name="Clum A."/>
            <person name="Steindorff A."/>
            <person name="Ohm R."/>
            <person name="Martin F."/>
            <person name="Silar P."/>
            <person name="Natvig D."/>
            <person name="Lalanne C."/>
            <person name="Gautier V."/>
            <person name="Ament-velasquez S.L."/>
            <person name="Kruys A."/>
            <person name="Hutchinson M.I."/>
            <person name="Powell A.J."/>
            <person name="Barry K."/>
            <person name="Miller A.N."/>
            <person name="Grigoriev I.V."/>
            <person name="Debuchy R."/>
            <person name="Gladieux P."/>
            <person name="Thoren M.H."/>
            <person name="Johannesson H."/>
        </authorList>
    </citation>
    <scope>NUCLEOTIDE SEQUENCE</scope>
    <source>
        <strain evidence="1">SMH2392-1A</strain>
    </source>
</reference>
<protein>
    <submittedName>
        <fullName evidence="1">Uncharacterized protein</fullName>
    </submittedName>
</protein>
<evidence type="ECO:0000313" key="1">
    <source>
        <dbReference type="EMBL" id="KAK0721748.1"/>
    </source>
</evidence>
<dbReference type="AlphaFoldDB" id="A0AA40ATL0"/>
<organism evidence="1 2">
    <name type="scientific">Lasiosphaeria miniovina</name>
    <dbReference type="NCBI Taxonomy" id="1954250"/>
    <lineage>
        <taxon>Eukaryota</taxon>
        <taxon>Fungi</taxon>
        <taxon>Dikarya</taxon>
        <taxon>Ascomycota</taxon>
        <taxon>Pezizomycotina</taxon>
        <taxon>Sordariomycetes</taxon>
        <taxon>Sordariomycetidae</taxon>
        <taxon>Sordariales</taxon>
        <taxon>Lasiosphaeriaceae</taxon>
        <taxon>Lasiosphaeria</taxon>
    </lineage>
</organism>
<dbReference type="RefSeq" id="XP_060297672.1">
    <property type="nucleotide sequence ID" value="XM_060447426.1"/>
</dbReference>
<sequence>MSLKDFMKDVAFSIDGAEDNPDPGQGTVMVYWKQFMAGWHGKRMVQNKRTRRFGTKSHFLYLGRQLWNDWVVYDKPATRVYDWADMLTIVCSSARIGEYIESTCRVGSVFLNEYGNAEFAVQLVRDAKDMTNASDKRPKHSLYEGLGPMPLICNPMLSISATLVVTKAFRDYETIEDLLAIQPLEGEMLHLQWRESIRDLPFFKSMSARAAPGKIETANAFSRRIRQLGFRAGYPRPPTIHDFRAEDLYWIGLYIDFPFLSLTC</sequence>
<gene>
    <name evidence="1" type="ORF">B0T26DRAFT_824788</name>
</gene>
<keyword evidence="2" id="KW-1185">Reference proteome</keyword>
<dbReference type="GeneID" id="85330696"/>
<dbReference type="Proteomes" id="UP001172101">
    <property type="component" value="Unassembled WGS sequence"/>
</dbReference>
<name>A0AA40ATL0_9PEZI</name>
<evidence type="ECO:0000313" key="2">
    <source>
        <dbReference type="Proteomes" id="UP001172101"/>
    </source>
</evidence>
<dbReference type="EMBL" id="JAUIRO010000003">
    <property type="protein sequence ID" value="KAK0721748.1"/>
    <property type="molecule type" value="Genomic_DNA"/>
</dbReference>
<proteinExistence type="predicted"/>